<feature type="non-terminal residue" evidence="1">
    <location>
        <position position="132"/>
    </location>
</feature>
<reference evidence="1" key="1">
    <citation type="submission" date="2013-04" db="EMBL/GenBank/DDBJ databases">
        <authorList>
            <person name="Qu J."/>
            <person name="Murali S.C."/>
            <person name="Bandaranaike D."/>
            <person name="Bellair M."/>
            <person name="Blankenburg K."/>
            <person name="Chao H."/>
            <person name="Dinh H."/>
            <person name="Doddapaneni H."/>
            <person name="Downs B."/>
            <person name="Dugan-Rocha S."/>
            <person name="Elkadiri S."/>
            <person name="Gnanaolivu R.D."/>
            <person name="Hernandez B."/>
            <person name="Javaid M."/>
            <person name="Jayaseelan J.C."/>
            <person name="Lee S."/>
            <person name="Li M."/>
            <person name="Ming W."/>
            <person name="Munidasa M."/>
            <person name="Muniz J."/>
            <person name="Nguyen L."/>
            <person name="Ongeri F."/>
            <person name="Osuji N."/>
            <person name="Pu L.-L."/>
            <person name="Puazo M."/>
            <person name="Qu C."/>
            <person name="Quiroz J."/>
            <person name="Raj R."/>
            <person name="Weissenberger G."/>
            <person name="Xin Y."/>
            <person name="Zou X."/>
            <person name="Han Y."/>
            <person name="Richards S."/>
            <person name="Worley K."/>
            <person name="Muzny D."/>
            <person name="Gibbs R."/>
        </authorList>
    </citation>
    <scope>NUCLEOTIDE SEQUENCE</scope>
    <source>
        <strain evidence="1">Sampled in the wild</strain>
    </source>
</reference>
<proteinExistence type="predicted"/>
<dbReference type="AlphaFoldDB" id="A0A8K0KAX3"/>
<evidence type="ECO:0000313" key="1">
    <source>
        <dbReference type="EMBL" id="KAG8231676.1"/>
    </source>
</evidence>
<keyword evidence="2" id="KW-1185">Reference proteome</keyword>
<dbReference type="Proteomes" id="UP000792457">
    <property type="component" value="Unassembled WGS sequence"/>
</dbReference>
<comment type="caution">
    <text evidence="1">The sequence shown here is derived from an EMBL/GenBank/DDBJ whole genome shotgun (WGS) entry which is preliminary data.</text>
</comment>
<reference evidence="1" key="2">
    <citation type="submission" date="2017-10" db="EMBL/GenBank/DDBJ databases">
        <title>Ladona fulva Genome sequencing and assembly.</title>
        <authorList>
            <person name="Murali S."/>
            <person name="Richards S."/>
            <person name="Bandaranaike D."/>
            <person name="Bellair M."/>
            <person name="Blankenburg K."/>
            <person name="Chao H."/>
            <person name="Dinh H."/>
            <person name="Doddapaneni H."/>
            <person name="Dugan-Rocha S."/>
            <person name="Elkadiri S."/>
            <person name="Gnanaolivu R."/>
            <person name="Hernandez B."/>
            <person name="Skinner E."/>
            <person name="Javaid M."/>
            <person name="Lee S."/>
            <person name="Li M."/>
            <person name="Ming W."/>
            <person name="Munidasa M."/>
            <person name="Muniz J."/>
            <person name="Nguyen L."/>
            <person name="Hughes D."/>
            <person name="Osuji N."/>
            <person name="Pu L.-L."/>
            <person name="Puazo M."/>
            <person name="Qu C."/>
            <person name="Quiroz J."/>
            <person name="Raj R."/>
            <person name="Weissenberger G."/>
            <person name="Xin Y."/>
            <person name="Zou X."/>
            <person name="Han Y."/>
            <person name="Worley K."/>
            <person name="Muzny D."/>
            <person name="Gibbs R."/>
        </authorList>
    </citation>
    <scope>NUCLEOTIDE SEQUENCE</scope>
    <source>
        <strain evidence="1">Sampled in the wild</strain>
    </source>
</reference>
<dbReference type="EMBL" id="KZ308568">
    <property type="protein sequence ID" value="KAG8231676.1"/>
    <property type="molecule type" value="Genomic_DNA"/>
</dbReference>
<protein>
    <submittedName>
        <fullName evidence="1">Uncharacterized protein</fullName>
    </submittedName>
</protein>
<evidence type="ECO:0000313" key="2">
    <source>
        <dbReference type="Proteomes" id="UP000792457"/>
    </source>
</evidence>
<sequence length="132" mass="15104">MELRLRKPLTGLTMIFDYYLRSTVDFAAGIRIEYQEGYSAYHIIATISEPNNEKFRSRTVNITLEKPSCITVRVYGNGDGGKKRDIVAIDNFRTKPHNTFRKERKGRPATEYGDVFDEVPDCDGSFLKRGTS</sequence>
<organism evidence="1 2">
    <name type="scientific">Ladona fulva</name>
    <name type="common">Scarce chaser dragonfly</name>
    <name type="synonym">Libellula fulva</name>
    <dbReference type="NCBI Taxonomy" id="123851"/>
    <lineage>
        <taxon>Eukaryota</taxon>
        <taxon>Metazoa</taxon>
        <taxon>Ecdysozoa</taxon>
        <taxon>Arthropoda</taxon>
        <taxon>Hexapoda</taxon>
        <taxon>Insecta</taxon>
        <taxon>Pterygota</taxon>
        <taxon>Palaeoptera</taxon>
        <taxon>Odonata</taxon>
        <taxon>Epiprocta</taxon>
        <taxon>Anisoptera</taxon>
        <taxon>Libelluloidea</taxon>
        <taxon>Libellulidae</taxon>
        <taxon>Ladona</taxon>
    </lineage>
</organism>
<gene>
    <name evidence="1" type="ORF">J437_LFUL007451</name>
</gene>
<accession>A0A8K0KAX3</accession>
<name>A0A8K0KAX3_LADFU</name>